<evidence type="ECO:0000313" key="4">
    <source>
        <dbReference type="EMBL" id="KLT91251.1"/>
    </source>
</evidence>
<dbReference type="EMBL" id="JPHZ01000007">
    <property type="protein sequence ID" value="KLT91251.1"/>
    <property type="molecule type" value="Genomic_DNA"/>
</dbReference>
<dbReference type="EC" id="2.1.1.-" evidence="4"/>
<dbReference type="Proteomes" id="UP000036122">
    <property type="component" value="Unassembled WGS sequence"/>
</dbReference>
<evidence type="ECO:0000313" key="5">
    <source>
        <dbReference type="Proteomes" id="UP000036122"/>
    </source>
</evidence>
<dbReference type="PANTHER" id="PTHR12818">
    <property type="entry name" value="TRNA (ADENINE(37)-N6)-METHYLTRANSFERASE"/>
    <property type="match status" value="1"/>
</dbReference>
<dbReference type="CDD" id="cd09281">
    <property type="entry name" value="UPF0066"/>
    <property type="match status" value="1"/>
</dbReference>
<dbReference type="PATRIC" id="fig|1409923.3.peg.756"/>
<gene>
    <name evidence="4" type="primary">tsaA</name>
    <name evidence="4" type="ORF">T630_2601</name>
</gene>
<keyword evidence="1" id="KW-0949">S-adenosyl-L-methionine</keyword>
<dbReference type="InterPro" id="IPR041369">
    <property type="entry name" value="TrmO_C"/>
</dbReference>
<dbReference type="InterPro" id="IPR036413">
    <property type="entry name" value="YaeB-like_sf"/>
</dbReference>
<dbReference type="Gene3D" id="2.40.30.70">
    <property type="entry name" value="YaeB-like"/>
    <property type="match status" value="1"/>
</dbReference>
<evidence type="ECO:0000256" key="2">
    <source>
        <dbReference type="ARBA" id="ARBA00033753"/>
    </source>
</evidence>
<dbReference type="InterPro" id="IPR040372">
    <property type="entry name" value="YaeB-like"/>
</dbReference>
<keyword evidence="4" id="KW-0489">Methyltransferase</keyword>
<protein>
    <submittedName>
        <fullName evidence="4">tRNA-Thr(GGU) m(6)t(6)A37 methyltransferase TsaA</fullName>
        <ecNumber evidence="4">2.1.1.-</ecNumber>
    </submittedName>
</protein>
<dbReference type="NCBIfam" id="TIGR00104">
    <property type="entry name" value="tRNA_TsaA"/>
    <property type="match status" value="1"/>
</dbReference>
<sequence>MMMNSVTLPIVGHMCSPFREKFGIPRQPNLVNIESYIEMVEPYNDLLAFEGIEQFSHLWLIWQFHDNKNQETATKFRPQVRPPRLGGNEKIGVFATRSMYRPAPIGLSVVRLNKVEKVGKSLRVYVTGSDLLNGTPILDIKPYIQYSDAIVDAQSGYAQAEPERKSVLWSENALSTQQSLFKNKEINAQYLDELEQVLSLDPRPAYQEDPERVYKMKFSNFDIHFKVNGNVITVVDMVKDTSLV</sequence>
<dbReference type="Pfam" id="PF01980">
    <property type="entry name" value="TrmO_N"/>
    <property type="match status" value="1"/>
</dbReference>
<evidence type="ECO:0000259" key="3">
    <source>
        <dbReference type="PROSITE" id="PS51668"/>
    </source>
</evidence>
<dbReference type="PANTHER" id="PTHR12818:SF0">
    <property type="entry name" value="TRNA (ADENINE(37)-N6)-METHYLTRANSFERASE"/>
    <property type="match status" value="1"/>
</dbReference>
<name>A0A0J1A9S9_ACIBA</name>
<evidence type="ECO:0000256" key="1">
    <source>
        <dbReference type="ARBA" id="ARBA00022691"/>
    </source>
</evidence>
<dbReference type="PROSITE" id="PS51668">
    <property type="entry name" value="TSAA_2"/>
    <property type="match status" value="1"/>
</dbReference>
<comment type="caution">
    <text evidence="4">The sequence shown here is derived from an EMBL/GenBank/DDBJ whole genome shotgun (WGS) entry which is preliminary data.</text>
</comment>
<dbReference type="SUPFAM" id="SSF118196">
    <property type="entry name" value="YaeB-like"/>
    <property type="match status" value="1"/>
</dbReference>
<dbReference type="GO" id="GO:0008168">
    <property type="term" value="F:methyltransferase activity"/>
    <property type="evidence" value="ECO:0007669"/>
    <property type="project" value="UniProtKB-KW"/>
</dbReference>
<dbReference type="GO" id="GO:0032259">
    <property type="term" value="P:methylation"/>
    <property type="evidence" value="ECO:0007669"/>
    <property type="project" value="UniProtKB-KW"/>
</dbReference>
<organism evidence="4 5">
    <name type="scientific">Acinetobacter baumannii MRSN 3527</name>
    <dbReference type="NCBI Taxonomy" id="1409923"/>
    <lineage>
        <taxon>Bacteria</taxon>
        <taxon>Pseudomonadati</taxon>
        <taxon>Pseudomonadota</taxon>
        <taxon>Gammaproteobacteria</taxon>
        <taxon>Moraxellales</taxon>
        <taxon>Moraxellaceae</taxon>
        <taxon>Acinetobacter</taxon>
        <taxon>Acinetobacter calcoaceticus/baumannii complex</taxon>
    </lineage>
</organism>
<feature type="domain" description="TsaA-like" evidence="3">
    <location>
        <begin position="8"/>
        <end position="152"/>
    </location>
</feature>
<comment type="similarity">
    <text evidence="2">Belongs to the tRNA methyltransferase O family.</text>
</comment>
<reference evidence="4 5" key="1">
    <citation type="submission" date="2014-07" db="EMBL/GenBank/DDBJ databases">
        <authorList>
            <person name="Harkins D.M."/>
            <person name="Lesho E."/>
            <person name="Waterman P.E."/>
            <person name="Chan A."/>
            <person name="Fouts D.E."/>
        </authorList>
    </citation>
    <scope>NUCLEOTIDE SEQUENCE [LARGE SCALE GENOMIC DNA]</scope>
    <source>
        <strain evidence="4 5">MRSN 3527</strain>
    </source>
</reference>
<accession>A0A0J1A9S9</accession>
<dbReference type="Gene3D" id="3.30.2310.10">
    <property type="entry name" value="YaeB-like"/>
    <property type="match status" value="1"/>
</dbReference>
<keyword evidence="4" id="KW-0808">Transferase</keyword>
<dbReference type="InterPro" id="IPR023370">
    <property type="entry name" value="TrmO-like_N"/>
</dbReference>
<dbReference type="InterPro" id="IPR036414">
    <property type="entry name" value="YaeB_N_sf"/>
</dbReference>
<proteinExistence type="inferred from homology"/>
<dbReference type="Pfam" id="PF18389">
    <property type="entry name" value="TrmO_C"/>
    <property type="match status" value="1"/>
</dbReference>
<dbReference type="AlphaFoldDB" id="A0A0J1A9S9"/>